<evidence type="ECO:0000256" key="1">
    <source>
        <dbReference type="SAM" id="MobiDB-lite"/>
    </source>
</evidence>
<name>A0A0A9FMF2_ARUDO</name>
<proteinExistence type="predicted"/>
<reference evidence="2" key="1">
    <citation type="submission" date="2014-09" db="EMBL/GenBank/DDBJ databases">
        <authorList>
            <person name="Magalhaes I.L.F."/>
            <person name="Oliveira U."/>
            <person name="Santos F.R."/>
            <person name="Vidigal T.H.D.A."/>
            <person name="Brescovit A.D."/>
            <person name="Santos A.J."/>
        </authorList>
    </citation>
    <scope>NUCLEOTIDE SEQUENCE</scope>
    <source>
        <tissue evidence="2">Shoot tissue taken approximately 20 cm above the soil surface</tissue>
    </source>
</reference>
<accession>A0A0A9FMF2</accession>
<organism evidence="2">
    <name type="scientific">Arundo donax</name>
    <name type="common">Giant reed</name>
    <name type="synonym">Donax arundinaceus</name>
    <dbReference type="NCBI Taxonomy" id="35708"/>
    <lineage>
        <taxon>Eukaryota</taxon>
        <taxon>Viridiplantae</taxon>
        <taxon>Streptophyta</taxon>
        <taxon>Embryophyta</taxon>
        <taxon>Tracheophyta</taxon>
        <taxon>Spermatophyta</taxon>
        <taxon>Magnoliopsida</taxon>
        <taxon>Liliopsida</taxon>
        <taxon>Poales</taxon>
        <taxon>Poaceae</taxon>
        <taxon>PACMAD clade</taxon>
        <taxon>Arundinoideae</taxon>
        <taxon>Arundineae</taxon>
        <taxon>Arundo</taxon>
    </lineage>
</organism>
<feature type="region of interest" description="Disordered" evidence="1">
    <location>
        <begin position="76"/>
        <end position="96"/>
    </location>
</feature>
<dbReference type="AlphaFoldDB" id="A0A0A9FMF2"/>
<sequence length="96" mass="10357">MSISSVAFVQLVRKLVSFEKSKAAFHSMSPLISRKIFFTTSLIPSSGTSALTVPPSRMTWRDRGWIPTGIAEVRVGSGKAETTSGRRRTTAGVADV</sequence>
<dbReference type="EMBL" id="GBRH01185467">
    <property type="protein sequence ID" value="JAE12429.1"/>
    <property type="molecule type" value="Transcribed_RNA"/>
</dbReference>
<reference evidence="2" key="2">
    <citation type="journal article" date="2015" name="Data Brief">
        <title>Shoot transcriptome of the giant reed, Arundo donax.</title>
        <authorList>
            <person name="Barrero R.A."/>
            <person name="Guerrero F.D."/>
            <person name="Moolhuijzen P."/>
            <person name="Goolsby J.A."/>
            <person name="Tidwell J."/>
            <person name="Bellgard S.E."/>
            <person name="Bellgard M.I."/>
        </authorList>
    </citation>
    <scope>NUCLEOTIDE SEQUENCE</scope>
    <source>
        <tissue evidence="2">Shoot tissue taken approximately 20 cm above the soil surface</tissue>
    </source>
</reference>
<evidence type="ECO:0000313" key="2">
    <source>
        <dbReference type="EMBL" id="JAE12429.1"/>
    </source>
</evidence>
<protein>
    <submittedName>
        <fullName evidence="2">Uncharacterized protein</fullName>
    </submittedName>
</protein>